<dbReference type="EMBL" id="LODU01000025">
    <property type="protein sequence ID" value="POH32542.1"/>
    <property type="molecule type" value="Genomic_DNA"/>
</dbReference>
<reference evidence="1 2" key="1">
    <citation type="journal article" date="2014" name="Syst. Appl. Microbiol.">
        <title>Microsymbionts of Phaseolus vulgaris in acid and alkaline soils of Mexico.</title>
        <authorList>
            <person name="Verastegui-Valdes M.M."/>
            <person name="Zhang Y.J."/>
            <person name="Rivera-Orduna F.N."/>
            <person name="Cheng H.P."/>
            <person name="Sui X.H."/>
            <person name="Wang E.T."/>
        </authorList>
    </citation>
    <scope>NUCLEOTIDE SEQUENCE [LARGE SCALE GENOMIC DNA]</scope>
    <source>
        <strain evidence="1 2">FG01</strain>
    </source>
</reference>
<comment type="caution">
    <text evidence="1">The sequence shown here is derived from an EMBL/GenBank/DDBJ whole genome shotgun (WGS) entry which is preliminary data.</text>
</comment>
<organism evidence="1 2">
    <name type="scientific">Sinorhizobium americanum</name>
    <dbReference type="NCBI Taxonomy" id="194963"/>
    <lineage>
        <taxon>Bacteria</taxon>
        <taxon>Pseudomonadati</taxon>
        <taxon>Pseudomonadota</taxon>
        <taxon>Alphaproteobacteria</taxon>
        <taxon>Hyphomicrobiales</taxon>
        <taxon>Rhizobiaceae</taxon>
        <taxon>Sinorhizobium/Ensifer group</taxon>
        <taxon>Sinorhizobium</taxon>
    </lineage>
</organism>
<gene>
    <name evidence="1" type="ORF">ATY31_11390</name>
</gene>
<protein>
    <recommendedName>
        <fullName evidence="3">ATP-dependent DNA ligase family profile domain-containing protein</fullName>
    </recommendedName>
</protein>
<proteinExistence type="predicted"/>
<dbReference type="SUPFAM" id="SSF56091">
    <property type="entry name" value="DNA ligase/mRNA capping enzyme, catalytic domain"/>
    <property type="match status" value="1"/>
</dbReference>
<dbReference type="Proteomes" id="UP000237511">
    <property type="component" value="Unassembled WGS sequence"/>
</dbReference>
<sequence>MTRGGYDWTDRFPAIAAEARLLGLKTAILDGEAVVLDEHGRSEFGMLQRVLGSHASAASRG</sequence>
<evidence type="ECO:0000313" key="2">
    <source>
        <dbReference type="Proteomes" id="UP000237511"/>
    </source>
</evidence>
<evidence type="ECO:0008006" key="3">
    <source>
        <dbReference type="Google" id="ProtNLM"/>
    </source>
</evidence>
<accession>A0A2S3YNM0</accession>
<dbReference type="Gene3D" id="3.30.470.30">
    <property type="entry name" value="DNA ligase/mRNA capping enzyme"/>
    <property type="match status" value="1"/>
</dbReference>
<dbReference type="AlphaFoldDB" id="A0A2S3YNM0"/>
<name>A0A2S3YNM0_9HYPH</name>
<evidence type="ECO:0000313" key="1">
    <source>
        <dbReference type="EMBL" id="POH32542.1"/>
    </source>
</evidence>